<feature type="region of interest" description="Disordered" evidence="5">
    <location>
        <begin position="426"/>
        <end position="457"/>
    </location>
</feature>
<gene>
    <name evidence="8" type="ORF">SAMN06272737_104120</name>
</gene>
<organism evidence="8 9">
    <name type="scientific">Blastococcus mobilis</name>
    <dbReference type="NCBI Taxonomy" id="1938746"/>
    <lineage>
        <taxon>Bacteria</taxon>
        <taxon>Bacillati</taxon>
        <taxon>Actinomycetota</taxon>
        <taxon>Actinomycetes</taxon>
        <taxon>Geodermatophilales</taxon>
        <taxon>Geodermatophilaceae</taxon>
        <taxon>Blastococcus</taxon>
    </lineage>
</organism>
<protein>
    <submittedName>
        <fullName evidence="8">MFS transporter, CP family, cyanate transporter</fullName>
    </submittedName>
</protein>
<dbReference type="PROSITE" id="PS50850">
    <property type="entry name" value="MFS"/>
    <property type="match status" value="1"/>
</dbReference>
<dbReference type="SUPFAM" id="SSF103473">
    <property type="entry name" value="MFS general substrate transporter"/>
    <property type="match status" value="1"/>
</dbReference>
<dbReference type="Proteomes" id="UP000198403">
    <property type="component" value="Unassembled WGS sequence"/>
</dbReference>
<feature type="transmembrane region" description="Helical" evidence="6">
    <location>
        <begin position="255"/>
        <end position="278"/>
    </location>
</feature>
<evidence type="ECO:0000256" key="5">
    <source>
        <dbReference type="SAM" id="MobiDB-lite"/>
    </source>
</evidence>
<feature type="transmembrane region" description="Helical" evidence="6">
    <location>
        <begin position="355"/>
        <end position="373"/>
    </location>
</feature>
<keyword evidence="4 6" id="KW-0472">Membrane</keyword>
<name>A0A238VQ17_9ACTN</name>
<dbReference type="EMBL" id="FZNO01000004">
    <property type="protein sequence ID" value="SNR36462.1"/>
    <property type="molecule type" value="Genomic_DNA"/>
</dbReference>
<accession>A0A238VQ17</accession>
<feature type="transmembrane region" description="Helical" evidence="6">
    <location>
        <begin position="115"/>
        <end position="137"/>
    </location>
</feature>
<evidence type="ECO:0000313" key="9">
    <source>
        <dbReference type="Proteomes" id="UP000198403"/>
    </source>
</evidence>
<dbReference type="Pfam" id="PF07690">
    <property type="entry name" value="MFS_1"/>
    <property type="match status" value="1"/>
</dbReference>
<feature type="transmembrane region" description="Helical" evidence="6">
    <location>
        <begin position="220"/>
        <end position="243"/>
    </location>
</feature>
<feature type="transmembrane region" description="Helical" evidence="6">
    <location>
        <begin position="91"/>
        <end position="109"/>
    </location>
</feature>
<keyword evidence="3 6" id="KW-1133">Transmembrane helix</keyword>
<feature type="domain" description="Major facilitator superfamily (MFS) profile" evidence="7">
    <location>
        <begin position="21"/>
        <end position="407"/>
    </location>
</feature>
<feature type="transmembrane region" description="Helical" evidence="6">
    <location>
        <begin position="290"/>
        <end position="309"/>
    </location>
</feature>
<evidence type="ECO:0000256" key="2">
    <source>
        <dbReference type="ARBA" id="ARBA00022692"/>
    </source>
</evidence>
<feature type="transmembrane region" description="Helical" evidence="6">
    <location>
        <begin position="149"/>
        <end position="167"/>
    </location>
</feature>
<feature type="transmembrane region" description="Helical" evidence="6">
    <location>
        <begin position="315"/>
        <end position="335"/>
    </location>
</feature>
<feature type="transmembrane region" description="Helical" evidence="6">
    <location>
        <begin position="179"/>
        <end position="200"/>
    </location>
</feature>
<dbReference type="InterPro" id="IPR020846">
    <property type="entry name" value="MFS_dom"/>
</dbReference>
<dbReference type="InterPro" id="IPR011701">
    <property type="entry name" value="MFS"/>
</dbReference>
<comment type="subcellular location">
    <subcellularLocation>
        <location evidence="1">Cell membrane</location>
        <topology evidence="1">Multi-pass membrane protein</topology>
    </subcellularLocation>
</comment>
<feature type="transmembrane region" description="Helical" evidence="6">
    <location>
        <begin position="21"/>
        <end position="40"/>
    </location>
</feature>
<dbReference type="Gene3D" id="1.20.1250.20">
    <property type="entry name" value="MFS general substrate transporter like domains"/>
    <property type="match status" value="2"/>
</dbReference>
<dbReference type="GO" id="GO:0005886">
    <property type="term" value="C:plasma membrane"/>
    <property type="evidence" value="ECO:0007669"/>
    <property type="project" value="UniProtKB-SubCell"/>
</dbReference>
<dbReference type="InterPro" id="IPR036259">
    <property type="entry name" value="MFS_trans_sf"/>
</dbReference>
<dbReference type="PANTHER" id="PTHR23523:SF2">
    <property type="entry name" value="2-NITROIMIDAZOLE TRANSPORTER"/>
    <property type="match status" value="1"/>
</dbReference>
<keyword evidence="2 6" id="KW-0812">Transmembrane</keyword>
<dbReference type="AlphaFoldDB" id="A0A238VQ17"/>
<evidence type="ECO:0000313" key="8">
    <source>
        <dbReference type="EMBL" id="SNR36462.1"/>
    </source>
</evidence>
<evidence type="ECO:0000256" key="3">
    <source>
        <dbReference type="ARBA" id="ARBA00022989"/>
    </source>
</evidence>
<evidence type="ECO:0000256" key="4">
    <source>
        <dbReference type="ARBA" id="ARBA00023136"/>
    </source>
</evidence>
<evidence type="ECO:0000256" key="6">
    <source>
        <dbReference type="SAM" id="Phobius"/>
    </source>
</evidence>
<dbReference type="GO" id="GO:0022857">
    <property type="term" value="F:transmembrane transporter activity"/>
    <property type="evidence" value="ECO:0007669"/>
    <property type="project" value="InterPro"/>
</dbReference>
<sequence length="457" mass="46895">MTRTARTAPTDLGAGTDRRRGLALIAVAIVLTALNLRTAVTSVGPVLEEIERGLGISSGLAGVITTMPVLCFALIGFTGPALSARYRDSHVLAGALIAMSGGLALRSLADAFPVFLAGTALAMAGGALGNVMLPSLVKRHFPARTGPLVGAYSTAMGLGATLAAVAAQPVADAAGDEGWRWALVVWAVPALVAAAVWLAVPASPGVSREGHAAVRMRALVHSPTAMALTAFFGVQALQAYVVIGWSAQYLRDSGLTAATAGLLLGLNSVVGLPLSAVIPSLTVRPRMQRPLLLVFLANYVIGWVGLWIAPTAAPWLWMTLIAVGMGTFSMVLTLIGLRARTPETVSALSTVTQGWGYVIAGAGPLLVGVLRGATGSYDGMFVIVLVGVAVLGVAGWIATRQVFVDDEVERSVPGWSPAGRCTDVLESAGAEAPASAHIADTAPPRDQGRRAAAPPRD</sequence>
<dbReference type="OrthoDB" id="5317164at2"/>
<proteinExistence type="predicted"/>
<dbReference type="PANTHER" id="PTHR23523">
    <property type="match status" value="1"/>
</dbReference>
<reference evidence="8 9" key="1">
    <citation type="submission" date="2017-06" db="EMBL/GenBank/DDBJ databases">
        <authorList>
            <person name="Kim H.J."/>
            <person name="Triplett B.A."/>
        </authorList>
    </citation>
    <scope>NUCLEOTIDE SEQUENCE [LARGE SCALE GENOMIC DNA]</scope>
    <source>
        <strain evidence="8 9">DSM 44272</strain>
    </source>
</reference>
<keyword evidence="9" id="KW-1185">Reference proteome</keyword>
<dbReference type="RefSeq" id="WP_089335607.1">
    <property type="nucleotide sequence ID" value="NZ_FZNO01000004.1"/>
</dbReference>
<dbReference type="InterPro" id="IPR052524">
    <property type="entry name" value="MFS_Cyanate_Porter"/>
</dbReference>
<feature type="transmembrane region" description="Helical" evidence="6">
    <location>
        <begin position="60"/>
        <end position="79"/>
    </location>
</feature>
<feature type="transmembrane region" description="Helical" evidence="6">
    <location>
        <begin position="379"/>
        <end position="398"/>
    </location>
</feature>
<evidence type="ECO:0000256" key="1">
    <source>
        <dbReference type="ARBA" id="ARBA00004651"/>
    </source>
</evidence>
<evidence type="ECO:0000259" key="7">
    <source>
        <dbReference type="PROSITE" id="PS50850"/>
    </source>
</evidence>